<gene>
    <name evidence="1" type="ordered locus">BMD_3188</name>
</gene>
<dbReference type="AlphaFoldDB" id="D5DI56"/>
<evidence type="ECO:0000313" key="2">
    <source>
        <dbReference type="Proteomes" id="UP000002365"/>
    </source>
</evidence>
<organism evidence="1 2">
    <name type="scientific">Priestia megaterium (strain DSM 319 / IMG 1521)</name>
    <name type="common">Bacillus megaterium</name>
    <dbReference type="NCBI Taxonomy" id="592022"/>
    <lineage>
        <taxon>Bacteria</taxon>
        <taxon>Bacillati</taxon>
        <taxon>Bacillota</taxon>
        <taxon>Bacilli</taxon>
        <taxon>Bacillales</taxon>
        <taxon>Bacillaceae</taxon>
        <taxon>Priestia</taxon>
    </lineage>
</organism>
<accession>D5DI56</accession>
<evidence type="ECO:0000313" key="1">
    <source>
        <dbReference type="EMBL" id="ADF40028.1"/>
    </source>
</evidence>
<dbReference type="KEGG" id="bmd:BMD_3188"/>
<reference evidence="1 2" key="1">
    <citation type="journal article" date="2011" name="J. Bacteriol.">
        <title>Genome sequences of the biotechnologically important Bacillus megaterium strains QM B1551 and DSM319.</title>
        <authorList>
            <person name="Eppinger M."/>
            <person name="Bunk B."/>
            <person name="Johns M.A."/>
            <person name="Edirisinghe J.N."/>
            <person name="Kutumbaka K.K."/>
            <person name="Koenig S.S."/>
            <person name="Huot Creasy H."/>
            <person name="Rosovitz M.J."/>
            <person name="Riley D.R."/>
            <person name="Daugherty S."/>
            <person name="Martin M."/>
            <person name="Elbourne L.D."/>
            <person name="Paulsen I."/>
            <person name="Biedendieck R."/>
            <person name="Braun C."/>
            <person name="Grayburn S."/>
            <person name="Dhingra S."/>
            <person name="Lukyanchuk V."/>
            <person name="Ball B."/>
            <person name="Ul-Qamar R."/>
            <person name="Seibel J."/>
            <person name="Bremer E."/>
            <person name="Jahn D."/>
            <person name="Ravel J."/>
            <person name="Vary P.S."/>
        </authorList>
    </citation>
    <scope>NUCLEOTIDE SEQUENCE [LARGE SCALE GENOMIC DNA]</scope>
    <source>
        <strain evidence="2">DSM 319 / IMG 1521</strain>
    </source>
</reference>
<dbReference type="EMBL" id="CP001982">
    <property type="protein sequence ID" value="ADF40028.1"/>
    <property type="molecule type" value="Genomic_DNA"/>
</dbReference>
<sequence length="38" mass="4542">MLIGFASTILYLYGEKMMKRETGYKKDLLWGNRSLERE</sequence>
<name>D5DI56_PRIM3</name>
<protein>
    <submittedName>
        <fullName evidence="1">Uncharacterized protein</fullName>
    </submittedName>
</protein>
<proteinExistence type="predicted"/>
<dbReference type="HOGENOM" id="CLU_3324524_0_0_9"/>
<dbReference type="Proteomes" id="UP000002365">
    <property type="component" value="Chromosome"/>
</dbReference>